<dbReference type="NCBIfam" id="TIGR03846">
    <property type="entry name" value="sulfopy_beta"/>
    <property type="match status" value="1"/>
</dbReference>
<evidence type="ECO:0000313" key="7">
    <source>
        <dbReference type="EMBL" id="QNO48680.1"/>
    </source>
</evidence>
<dbReference type="AlphaFoldDB" id="A0A7G9YKZ6"/>
<dbReference type="InterPro" id="IPR051818">
    <property type="entry name" value="TPP_dependent_decarboxylase"/>
</dbReference>
<dbReference type="Gene3D" id="3.40.50.970">
    <property type="match status" value="1"/>
</dbReference>
<dbReference type="InterPro" id="IPR029061">
    <property type="entry name" value="THDP-binding"/>
</dbReference>
<dbReference type="SUPFAM" id="SSF52518">
    <property type="entry name" value="Thiamin diphosphate-binding fold (THDP-binding)"/>
    <property type="match status" value="1"/>
</dbReference>
<dbReference type="InterPro" id="IPR011766">
    <property type="entry name" value="TPP_enzyme_TPP-bd"/>
</dbReference>
<dbReference type="GO" id="GO:0019295">
    <property type="term" value="P:coenzyme M biosynthetic process"/>
    <property type="evidence" value="ECO:0007669"/>
    <property type="project" value="UniProtKB-KW"/>
</dbReference>
<dbReference type="GO" id="GO:0050545">
    <property type="term" value="F:sulfopyruvate decarboxylase activity"/>
    <property type="evidence" value="ECO:0007669"/>
    <property type="project" value="UniProtKB-EC"/>
</dbReference>
<keyword evidence="3 7" id="KW-0456">Lyase</keyword>
<dbReference type="InterPro" id="IPR022494">
    <property type="entry name" value="Sulfopyruvate_deCO2ase_bsu"/>
</dbReference>
<dbReference type="EC" id="4.1.1.79" evidence="4"/>
<evidence type="ECO:0000256" key="4">
    <source>
        <dbReference type="ARBA" id="ARBA00038875"/>
    </source>
</evidence>
<feature type="domain" description="Thiamine pyrophosphate enzyme TPP-binding" evidence="6">
    <location>
        <begin position="41"/>
        <end position="119"/>
    </location>
</feature>
<dbReference type="CDD" id="cd03372">
    <property type="entry name" value="TPP_ComE"/>
    <property type="match status" value="1"/>
</dbReference>
<keyword evidence="7" id="KW-0670">Pyruvate</keyword>
<sequence length="180" mass="19087">MKRVHAIEVIVEELTDELVVCNLGFPSRELYALHDKDTHFYMFGSMGLASSIGLGISLSQPRKVVVLDGDGSLLMNLGSLATIANHAPENYLLVVIDNRCYGSTGCQPTATSKMTDLSAVASGAGLRDVKTVSTVGGIRSGVHGSGMLVITVDPGNAEVPIIDREPATIKSRFMREIGAL</sequence>
<name>A0A7G9YKZ6_9EURY</name>
<dbReference type="EMBL" id="MT631358">
    <property type="protein sequence ID" value="QNO48680.1"/>
    <property type="molecule type" value="Genomic_DNA"/>
</dbReference>
<accession>A0A7G9YKZ6</accession>
<dbReference type="GO" id="GO:0030976">
    <property type="term" value="F:thiamine pyrophosphate binding"/>
    <property type="evidence" value="ECO:0007669"/>
    <property type="project" value="InterPro"/>
</dbReference>
<evidence type="ECO:0000256" key="1">
    <source>
        <dbReference type="ARBA" id="ARBA00022545"/>
    </source>
</evidence>
<gene>
    <name evidence="7" type="primary">comE</name>
    <name evidence="7" type="ORF">AMAKCJMG_00014</name>
</gene>
<proteinExistence type="predicted"/>
<dbReference type="Pfam" id="PF02775">
    <property type="entry name" value="TPP_enzyme_C"/>
    <property type="match status" value="1"/>
</dbReference>
<evidence type="ECO:0000259" key="6">
    <source>
        <dbReference type="Pfam" id="PF02775"/>
    </source>
</evidence>
<organism evidence="7">
    <name type="scientific">Candidatus Methanogaster sp. ANME-2c ERB4</name>
    <dbReference type="NCBI Taxonomy" id="2759911"/>
    <lineage>
        <taxon>Archaea</taxon>
        <taxon>Methanobacteriati</taxon>
        <taxon>Methanobacteriota</taxon>
        <taxon>Stenosarchaea group</taxon>
        <taxon>Methanomicrobia</taxon>
        <taxon>Methanosarcinales</taxon>
        <taxon>ANME-2 cluster</taxon>
        <taxon>Candidatus Methanogasteraceae</taxon>
        <taxon>Candidatus Methanogaster</taxon>
    </lineage>
</organism>
<evidence type="ECO:0000256" key="5">
    <source>
        <dbReference type="ARBA" id="ARBA00048551"/>
    </source>
</evidence>
<evidence type="ECO:0000256" key="2">
    <source>
        <dbReference type="ARBA" id="ARBA00022793"/>
    </source>
</evidence>
<evidence type="ECO:0000256" key="3">
    <source>
        <dbReference type="ARBA" id="ARBA00023239"/>
    </source>
</evidence>
<dbReference type="PANTHER" id="PTHR42818">
    <property type="entry name" value="SULFOPYRUVATE DECARBOXYLASE SUBUNIT ALPHA"/>
    <property type="match status" value="1"/>
</dbReference>
<keyword evidence="1" id="KW-0174">Coenzyme M biosynthesis</keyword>
<reference evidence="7" key="1">
    <citation type="submission" date="2020-06" db="EMBL/GenBank/DDBJ databases">
        <title>Unique genomic features of the anaerobic methanotrophic archaea.</title>
        <authorList>
            <person name="Chadwick G.L."/>
            <person name="Skennerton C.T."/>
            <person name="Laso-Perez R."/>
            <person name="Leu A.O."/>
            <person name="Speth D.R."/>
            <person name="Yu H."/>
            <person name="Morgan-Lang C."/>
            <person name="Hatzenpichler R."/>
            <person name="Goudeau D."/>
            <person name="Malmstrom R."/>
            <person name="Brazelton W.J."/>
            <person name="Woyke T."/>
            <person name="Hallam S.J."/>
            <person name="Tyson G.W."/>
            <person name="Wegener G."/>
            <person name="Boetius A."/>
            <person name="Orphan V."/>
        </authorList>
    </citation>
    <scope>NUCLEOTIDE SEQUENCE</scope>
</reference>
<dbReference type="PANTHER" id="PTHR42818:SF1">
    <property type="entry name" value="SULFOPYRUVATE DECARBOXYLASE"/>
    <property type="match status" value="1"/>
</dbReference>
<protein>
    <recommendedName>
        <fullName evidence="4">sulfopyruvate decarboxylase</fullName>
        <ecNumber evidence="4">4.1.1.79</ecNumber>
    </recommendedName>
</protein>
<keyword evidence="2" id="KW-0210">Decarboxylase</keyword>
<comment type="catalytic activity">
    <reaction evidence="5">
        <text>3-sulfopyruvate + H(+) = sulfoacetaldehyde + CO2</text>
        <dbReference type="Rhea" id="RHEA:20948"/>
        <dbReference type="ChEBI" id="CHEBI:15378"/>
        <dbReference type="ChEBI" id="CHEBI:16526"/>
        <dbReference type="ChEBI" id="CHEBI:57940"/>
        <dbReference type="ChEBI" id="CHEBI:58246"/>
        <dbReference type="EC" id="4.1.1.79"/>
    </reaction>
</comment>